<gene>
    <name evidence="2" type="ORF">CLF_106828</name>
</gene>
<dbReference type="EMBL" id="DF143203">
    <property type="protein sequence ID" value="GAA51814.1"/>
    <property type="molecule type" value="Genomic_DNA"/>
</dbReference>
<name>G7YFT1_CLOSI</name>
<evidence type="ECO:0000313" key="2">
    <source>
        <dbReference type="EMBL" id="GAA51814.1"/>
    </source>
</evidence>
<dbReference type="AlphaFoldDB" id="G7YFT1"/>
<evidence type="ECO:0000256" key="1">
    <source>
        <dbReference type="SAM" id="MobiDB-lite"/>
    </source>
</evidence>
<accession>G7YFT1</accession>
<feature type="compositionally biased region" description="Basic and acidic residues" evidence="1">
    <location>
        <begin position="335"/>
        <end position="350"/>
    </location>
</feature>
<feature type="region of interest" description="Disordered" evidence="1">
    <location>
        <begin position="309"/>
        <end position="350"/>
    </location>
</feature>
<sequence length="749" mass="85020">MSADEYRDHDNRFMTYSTYVAGRVVAIGTAVIRRILACNRGRKGDFRDEERKNYFMWKIQEAAMFFQKTDSIFSQEQRKCQNHNPKGAEYHAHWKCDIFKITLSEVRDLEVVDVNLRIQHYRVEFDAHLGRVLWCETGEAVRSRLGWCKGIGLPRSPDLWKQLLQRNPYAGYCIRREVKPETSARNENKNNNIHPELVGFKPSCVIIMLQSEYSMIGGISWYHGPAEKRGYHKEWESSDEDAVTTKQEVADHVECITAKRGVQTWYCRRSKLGNTRKWDEIMAGVTKSAIRLPDVLSGLGGEDRPAKQFSQLEQANTKQPLEKAGRGGGNRGGSYHRDNGNRTELRGDLDQIHNGDQGMVEYYVGRLQLHTIRWNRLEINSSYTEENHRVPKFLCDRFLVNRRQTGERLGTCMVMLKHETSSCKVLQSVAGHDSPVTVVKIAAIGQEIRISLAAGSGLDEEIDTSSHADVESQPPPGRFYSNLLKRSLRFNHFGGLSVRALHNSKNVLCSLRSGWIIIWLNDNQEEPCMVMVVHSCKNVVHALGVTREKVLLPGFVMQEDCKGFKEAKGRYEGALLGRDRRRVSNCPAASDNTTVTIRKVREVCSGRTQITVGKGSVQGVVKTFGVSYVWDVDLSLPEIANDYSVWVRCPSDRNLQEQDTHITPAFKPPPSIFDGLRKQLIHVVDKLRGQKPRRSTTTIKQLTVQGQILLRRGSTSVTMYPPSMAEETAPQPRWQSTEAYVGSLCFVTC</sequence>
<dbReference type="Proteomes" id="UP000008909">
    <property type="component" value="Unassembled WGS sequence"/>
</dbReference>
<reference key="2">
    <citation type="submission" date="2011-10" db="EMBL/GenBank/DDBJ databases">
        <title>The genome and transcriptome sequence of Clonorchis sinensis provide insights into the carcinogenic liver fluke.</title>
        <authorList>
            <person name="Wang X."/>
            <person name="Huang Y."/>
            <person name="Chen W."/>
            <person name="Liu H."/>
            <person name="Guo L."/>
            <person name="Chen Y."/>
            <person name="Luo F."/>
            <person name="Zhou W."/>
            <person name="Sun J."/>
            <person name="Mao Q."/>
            <person name="Liang P."/>
            <person name="Zhou C."/>
            <person name="Tian Y."/>
            <person name="Men J."/>
            <person name="Lv X."/>
            <person name="Huang L."/>
            <person name="Zhou J."/>
            <person name="Hu Y."/>
            <person name="Li R."/>
            <person name="Zhang F."/>
            <person name="Lei H."/>
            <person name="Li X."/>
            <person name="Hu X."/>
            <person name="Liang C."/>
            <person name="Xu J."/>
            <person name="Wu Z."/>
            <person name="Yu X."/>
        </authorList>
    </citation>
    <scope>NUCLEOTIDE SEQUENCE</scope>
    <source>
        <strain>Henan</strain>
    </source>
</reference>
<feature type="compositionally biased region" description="Polar residues" evidence="1">
    <location>
        <begin position="309"/>
        <end position="319"/>
    </location>
</feature>
<evidence type="ECO:0000313" key="3">
    <source>
        <dbReference type="Proteomes" id="UP000008909"/>
    </source>
</evidence>
<organism evidence="2 3">
    <name type="scientific">Clonorchis sinensis</name>
    <name type="common">Chinese liver fluke</name>
    <dbReference type="NCBI Taxonomy" id="79923"/>
    <lineage>
        <taxon>Eukaryota</taxon>
        <taxon>Metazoa</taxon>
        <taxon>Spiralia</taxon>
        <taxon>Lophotrochozoa</taxon>
        <taxon>Platyhelminthes</taxon>
        <taxon>Trematoda</taxon>
        <taxon>Digenea</taxon>
        <taxon>Opisthorchiida</taxon>
        <taxon>Opisthorchiata</taxon>
        <taxon>Opisthorchiidae</taxon>
        <taxon>Clonorchis</taxon>
    </lineage>
</organism>
<keyword evidence="3" id="KW-1185">Reference proteome</keyword>
<protein>
    <submittedName>
        <fullName evidence="2">Uncharacterized protein</fullName>
    </submittedName>
</protein>
<reference evidence="2" key="1">
    <citation type="journal article" date="2011" name="Genome Biol.">
        <title>The draft genome of the carcinogenic human liver fluke Clonorchis sinensis.</title>
        <authorList>
            <person name="Wang X."/>
            <person name="Chen W."/>
            <person name="Huang Y."/>
            <person name="Sun J."/>
            <person name="Men J."/>
            <person name="Liu H."/>
            <person name="Luo F."/>
            <person name="Guo L."/>
            <person name="Lv X."/>
            <person name="Deng C."/>
            <person name="Zhou C."/>
            <person name="Fan Y."/>
            <person name="Li X."/>
            <person name="Huang L."/>
            <person name="Hu Y."/>
            <person name="Liang C."/>
            <person name="Hu X."/>
            <person name="Xu J."/>
            <person name="Yu X."/>
        </authorList>
    </citation>
    <scope>NUCLEOTIDE SEQUENCE [LARGE SCALE GENOMIC DNA]</scope>
    <source>
        <strain evidence="2">Henan</strain>
    </source>
</reference>
<proteinExistence type="predicted"/>